<dbReference type="RefSeq" id="WP_111340154.1">
    <property type="nucleotide sequence ID" value="NZ_QLII01000001.1"/>
</dbReference>
<evidence type="ECO:0000313" key="2">
    <source>
        <dbReference type="Proteomes" id="UP000249016"/>
    </source>
</evidence>
<gene>
    <name evidence="1" type="ORF">HMF3257_00430</name>
</gene>
<reference evidence="1 2" key="1">
    <citation type="submission" date="2018-06" db="EMBL/GenBank/DDBJ databases">
        <title>Spirosoma sp. HMF3257 Genome sequencing and assembly.</title>
        <authorList>
            <person name="Kang H."/>
            <person name="Cha I."/>
            <person name="Kim H."/>
            <person name="Kang J."/>
            <person name="Joh K."/>
        </authorList>
    </citation>
    <scope>NUCLEOTIDE SEQUENCE [LARGE SCALE GENOMIC DNA]</scope>
    <source>
        <strain evidence="1 2">HMF3257</strain>
    </source>
</reference>
<dbReference type="Proteomes" id="UP000249016">
    <property type="component" value="Unassembled WGS sequence"/>
</dbReference>
<comment type="caution">
    <text evidence="1">The sequence shown here is derived from an EMBL/GenBank/DDBJ whole genome shotgun (WGS) entry which is preliminary data.</text>
</comment>
<protein>
    <submittedName>
        <fullName evidence="1">Uncharacterized protein</fullName>
    </submittedName>
</protein>
<sequence length="283" mass="32610">MKTIEFGTKTYQVAESWAELTPEQYKQLIMCPRLESNRSAGAGSFETIENEAAACRVWLGMSPKVWKNLVLTPWQWGQLRQQCAWLFTSKPEGKPPLDTFVHQGVNYHLPAANFTDSTAVDIAFANMAFVEFAHPDEPTPEALDRLIAILCRPRRTDWRKFQKSLDWNGDVREEFNEQRMAERAKALATLDIQTKLIILDYFERTNHEFLEQYGELFGGSREPRYGDGRGWIMLLKNVAKEGHFGDFDKVCKTPAHLLFATLLDDLLDQQERTDKTPTPNENY</sequence>
<organism evidence="1 2">
    <name type="scientific">Spirosoma telluris</name>
    <dbReference type="NCBI Taxonomy" id="2183553"/>
    <lineage>
        <taxon>Bacteria</taxon>
        <taxon>Pseudomonadati</taxon>
        <taxon>Bacteroidota</taxon>
        <taxon>Cytophagia</taxon>
        <taxon>Cytophagales</taxon>
        <taxon>Cytophagaceae</taxon>
        <taxon>Spirosoma</taxon>
    </lineage>
</organism>
<keyword evidence="2" id="KW-1185">Reference proteome</keyword>
<dbReference type="AlphaFoldDB" id="A0A327NDU5"/>
<dbReference type="OrthoDB" id="879730at2"/>
<proteinExistence type="predicted"/>
<dbReference type="EMBL" id="QLII01000001">
    <property type="protein sequence ID" value="RAI73272.1"/>
    <property type="molecule type" value="Genomic_DNA"/>
</dbReference>
<evidence type="ECO:0000313" key="1">
    <source>
        <dbReference type="EMBL" id="RAI73272.1"/>
    </source>
</evidence>
<name>A0A327NDU5_9BACT</name>
<accession>A0A327NDU5</accession>